<dbReference type="GO" id="GO:0033768">
    <property type="term" value="C:SUMO-targeted ubiquitin ligase complex"/>
    <property type="evidence" value="ECO:0007669"/>
    <property type="project" value="TreeGrafter"/>
</dbReference>
<dbReference type="InterPro" id="IPR049627">
    <property type="entry name" value="SLX8"/>
</dbReference>
<comment type="caution">
    <text evidence="7">The sequence shown here is derived from an EMBL/GenBank/DDBJ whole genome shotgun (WGS) entry which is preliminary data.</text>
</comment>
<dbReference type="GO" id="GO:0008270">
    <property type="term" value="F:zinc ion binding"/>
    <property type="evidence" value="ECO:0007669"/>
    <property type="project" value="UniProtKB-KW"/>
</dbReference>
<evidence type="ECO:0000256" key="2">
    <source>
        <dbReference type="ARBA" id="ARBA00022771"/>
    </source>
</evidence>
<sequence>ATLTGPSVDADLRLCLFSRLGISINISINISVRFGFGFSFSFSVRLSVRLDSSACITASAPPPPPSPLARGFAFHIAHRPQASAAAAAPPPLPLSSVSGSSATVALPLALATLQPDPYSPLNTPFDDRYPPLVIGPQSTAFWSTYRSQIDLQPEWPQHDPGNISVVAARAFGLNLALDNHRSAPDFSLSSLAPFTSQPPLLQSPPQPPQRLRPDLHLAFDFGFFPAPVSASASAPTSAPSLSAAAPSAPSPGHPHPSQNQNRPDTNRILFGTSSPASTLPLASPPASGQASAPLQTSADAFLDSDVGAPDGIFDDVERVPDLPPPIAETADSSFASAADTTMPAASTARRRSLRSQAAAHEARGGSTSTTNTNKRQRLTVASAAEPTPLRPAMDDDDSLFGSSPSRPGSTLGFKSEDYTTIDLTDATDVPDELKKPQVDNRVKLSTFQCVICMDDVTGLTLTHCGHLFCAQCLYSSLSIESTRGKCPMCRAKIDMKPRDNYSTKTKGYWPLELKLMTRTRQGKRKAQAMA</sequence>
<dbReference type="AlphaFoldDB" id="A0A9P8QHA2"/>
<evidence type="ECO:0000256" key="1">
    <source>
        <dbReference type="ARBA" id="ARBA00022723"/>
    </source>
</evidence>
<evidence type="ECO:0000313" key="7">
    <source>
        <dbReference type="EMBL" id="KAH6605140.1"/>
    </source>
</evidence>
<dbReference type="GO" id="GO:0140082">
    <property type="term" value="F:SUMO-ubiquitin ligase activity"/>
    <property type="evidence" value="ECO:0007669"/>
    <property type="project" value="TreeGrafter"/>
</dbReference>
<keyword evidence="8" id="KW-1185">Reference proteome</keyword>
<keyword evidence="1" id="KW-0479">Metal-binding</keyword>
<feature type="domain" description="RING-type" evidence="6">
    <location>
        <begin position="449"/>
        <end position="490"/>
    </location>
</feature>
<dbReference type="PROSITE" id="PS00518">
    <property type="entry name" value="ZF_RING_1"/>
    <property type="match status" value="1"/>
</dbReference>
<dbReference type="OrthoDB" id="6270329at2759"/>
<dbReference type="Proteomes" id="UP000827724">
    <property type="component" value="Unassembled WGS sequence"/>
</dbReference>
<feature type="compositionally biased region" description="Low complexity" evidence="5">
    <location>
        <begin position="234"/>
        <end position="247"/>
    </location>
</feature>
<feature type="non-terminal residue" evidence="7">
    <location>
        <position position="530"/>
    </location>
</feature>
<dbReference type="PANTHER" id="PTHR47094:SF1">
    <property type="entry name" value="RING-TYPE E3 UBIQUITIN TRANSFERASE"/>
    <property type="match status" value="1"/>
</dbReference>
<dbReference type="InterPro" id="IPR001841">
    <property type="entry name" value="Znf_RING"/>
</dbReference>
<evidence type="ECO:0000256" key="5">
    <source>
        <dbReference type="SAM" id="MobiDB-lite"/>
    </source>
</evidence>
<feature type="compositionally biased region" description="Low complexity" evidence="5">
    <location>
        <begin position="272"/>
        <end position="295"/>
    </location>
</feature>
<dbReference type="Pfam" id="PF13920">
    <property type="entry name" value="zf-C3HC4_3"/>
    <property type="match status" value="1"/>
</dbReference>
<dbReference type="GO" id="GO:0006511">
    <property type="term" value="P:ubiquitin-dependent protein catabolic process"/>
    <property type="evidence" value="ECO:0007669"/>
    <property type="project" value="TreeGrafter"/>
</dbReference>
<dbReference type="EMBL" id="JAIWOZ010000005">
    <property type="protein sequence ID" value="KAH6605140.1"/>
    <property type="molecule type" value="Genomic_DNA"/>
</dbReference>
<proteinExistence type="predicted"/>
<evidence type="ECO:0000256" key="3">
    <source>
        <dbReference type="ARBA" id="ARBA00022833"/>
    </source>
</evidence>
<dbReference type="InterPro" id="IPR013083">
    <property type="entry name" value="Znf_RING/FYVE/PHD"/>
</dbReference>
<gene>
    <name evidence="7" type="ORF">Trco_006847</name>
</gene>
<protein>
    <submittedName>
        <fullName evidence="7">Six8</fullName>
    </submittedName>
</protein>
<dbReference type="PROSITE" id="PS50089">
    <property type="entry name" value="ZF_RING_2"/>
    <property type="match status" value="1"/>
</dbReference>
<dbReference type="GO" id="GO:0032183">
    <property type="term" value="F:SUMO binding"/>
    <property type="evidence" value="ECO:0007669"/>
    <property type="project" value="TreeGrafter"/>
</dbReference>
<dbReference type="SUPFAM" id="SSF57850">
    <property type="entry name" value="RING/U-box"/>
    <property type="match status" value="1"/>
</dbReference>
<dbReference type="Gene3D" id="3.30.40.10">
    <property type="entry name" value="Zinc/RING finger domain, C3HC4 (zinc finger)"/>
    <property type="match status" value="1"/>
</dbReference>
<dbReference type="GO" id="GO:0061630">
    <property type="term" value="F:ubiquitin protein ligase activity"/>
    <property type="evidence" value="ECO:0007669"/>
    <property type="project" value="InterPro"/>
</dbReference>
<evidence type="ECO:0000256" key="4">
    <source>
        <dbReference type="PROSITE-ProRule" id="PRU00175"/>
    </source>
</evidence>
<reference evidence="7" key="1">
    <citation type="submission" date="2021-08" db="EMBL/GenBank/DDBJ databases">
        <title>Chromosome-Level Trichoderma cornu-damae using Hi-C Data.</title>
        <authorList>
            <person name="Kim C.S."/>
        </authorList>
    </citation>
    <scope>NUCLEOTIDE SEQUENCE</scope>
    <source>
        <strain evidence="7">KA19-0412C</strain>
    </source>
</reference>
<name>A0A9P8QHA2_9HYPO</name>
<evidence type="ECO:0000313" key="8">
    <source>
        <dbReference type="Proteomes" id="UP000827724"/>
    </source>
</evidence>
<evidence type="ECO:0000259" key="6">
    <source>
        <dbReference type="PROSITE" id="PS50089"/>
    </source>
</evidence>
<dbReference type="InterPro" id="IPR017907">
    <property type="entry name" value="Znf_RING_CS"/>
</dbReference>
<feature type="compositionally biased region" description="Low complexity" evidence="5">
    <location>
        <begin position="327"/>
        <end position="347"/>
    </location>
</feature>
<accession>A0A9P8QHA2</accession>
<keyword evidence="3" id="KW-0862">Zinc</keyword>
<organism evidence="7 8">
    <name type="scientific">Trichoderma cornu-damae</name>
    <dbReference type="NCBI Taxonomy" id="654480"/>
    <lineage>
        <taxon>Eukaryota</taxon>
        <taxon>Fungi</taxon>
        <taxon>Dikarya</taxon>
        <taxon>Ascomycota</taxon>
        <taxon>Pezizomycotina</taxon>
        <taxon>Sordariomycetes</taxon>
        <taxon>Hypocreomycetidae</taxon>
        <taxon>Hypocreales</taxon>
        <taxon>Hypocreaceae</taxon>
        <taxon>Trichoderma</taxon>
    </lineage>
</organism>
<keyword evidence="2 4" id="KW-0863">Zinc-finger</keyword>
<dbReference type="SMART" id="SM00184">
    <property type="entry name" value="RING"/>
    <property type="match status" value="1"/>
</dbReference>
<dbReference type="PANTHER" id="PTHR47094">
    <property type="entry name" value="ELFLESS, ISOFORM B"/>
    <property type="match status" value="1"/>
</dbReference>
<feature type="region of interest" description="Disordered" evidence="5">
    <location>
        <begin position="234"/>
        <end position="414"/>
    </location>
</feature>